<feature type="domain" description="Glycosyl transferase family 1" evidence="1">
    <location>
        <begin position="188"/>
        <end position="352"/>
    </location>
</feature>
<evidence type="ECO:0000313" key="3">
    <source>
        <dbReference type="EMBL" id="MBT9145643.1"/>
    </source>
</evidence>
<reference evidence="3 4" key="1">
    <citation type="journal article" date="2021" name="bioRxiv">
        <title>Unique metabolic strategies in Hadean analogues reveal hints for primordial physiology.</title>
        <authorList>
            <person name="Nobu M.K."/>
            <person name="Nakai R."/>
            <person name="Tamazawa S."/>
            <person name="Mori H."/>
            <person name="Toyoda A."/>
            <person name="Ijiri A."/>
            <person name="Suzuki S."/>
            <person name="Kurokawa K."/>
            <person name="Kamagata Y."/>
            <person name="Tamaki H."/>
        </authorList>
    </citation>
    <scope>NUCLEOTIDE SEQUENCE [LARGE SCALE GENOMIC DNA]</scope>
    <source>
        <strain evidence="3">BS525</strain>
    </source>
</reference>
<feature type="domain" description="Glycosyltransferase subfamily 4-like N-terminal" evidence="2">
    <location>
        <begin position="16"/>
        <end position="177"/>
    </location>
</feature>
<dbReference type="Pfam" id="PF13439">
    <property type="entry name" value="Glyco_transf_4"/>
    <property type="match status" value="1"/>
</dbReference>
<dbReference type="InterPro" id="IPR028098">
    <property type="entry name" value="Glyco_trans_4-like_N"/>
</dbReference>
<proteinExistence type="predicted"/>
<gene>
    <name evidence="3" type="primary">mshA_1</name>
    <name evidence="3" type="ORF">DDT42_01518</name>
</gene>
<dbReference type="Proteomes" id="UP000811545">
    <property type="component" value="Unassembled WGS sequence"/>
</dbReference>
<evidence type="ECO:0000259" key="2">
    <source>
        <dbReference type="Pfam" id="PF13439"/>
    </source>
</evidence>
<comment type="caution">
    <text evidence="3">The sequence shown here is derived from an EMBL/GenBank/DDBJ whole genome shotgun (WGS) entry which is preliminary data.</text>
</comment>
<name>A0A9E2BHG6_PSYF1</name>
<dbReference type="GO" id="GO:0102710">
    <property type="term" value="F:D-inositol-3-phosphate glycosyltransferase activity"/>
    <property type="evidence" value="ECO:0007669"/>
    <property type="project" value="UniProtKB-EC"/>
</dbReference>
<dbReference type="CDD" id="cd03801">
    <property type="entry name" value="GT4_PimA-like"/>
    <property type="match status" value="1"/>
</dbReference>
<dbReference type="EMBL" id="QLTW01000134">
    <property type="protein sequence ID" value="MBT9145643.1"/>
    <property type="molecule type" value="Genomic_DNA"/>
</dbReference>
<organism evidence="3 4">
    <name type="scientific">Psychracetigena formicireducens</name>
    <dbReference type="NCBI Taxonomy" id="2986056"/>
    <lineage>
        <taxon>Bacteria</taxon>
        <taxon>Bacillati</taxon>
        <taxon>Candidatus Lithacetigenota</taxon>
        <taxon>Candidatus Psychracetigena</taxon>
    </lineage>
</organism>
<dbReference type="InterPro" id="IPR001296">
    <property type="entry name" value="Glyco_trans_1"/>
</dbReference>
<keyword evidence="3" id="KW-0808">Transferase</keyword>
<dbReference type="AlphaFoldDB" id="A0A9E2BHG6"/>
<dbReference type="InterPro" id="IPR050194">
    <property type="entry name" value="Glycosyltransferase_grp1"/>
</dbReference>
<dbReference type="SUPFAM" id="SSF53756">
    <property type="entry name" value="UDP-Glycosyltransferase/glycogen phosphorylase"/>
    <property type="match status" value="1"/>
</dbReference>
<keyword evidence="3" id="KW-0328">Glycosyltransferase</keyword>
<evidence type="ECO:0000313" key="4">
    <source>
        <dbReference type="Proteomes" id="UP000811545"/>
    </source>
</evidence>
<dbReference type="PANTHER" id="PTHR45947:SF3">
    <property type="entry name" value="SULFOQUINOVOSYL TRANSFERASE SQD2"/>
    <property type="match status" value="1"/>
</dbReference>
<sequence length="379" mass="42693">MKILNVIMFFEPVTGGGSVERTFQMSRHLVKAGMECCILTTDIGLTPEREHSIKEVKIIALPSLLKRFYVPKLSYGQLKDIIISFDIIHLMNHWTIINALVYILARRLNKPYVICPAGSLPIYGRSKLIKKLYNWVIGRRIIHDASGHIAISSDEIDQFQEYGIVSDKVTLIPNGINGDDFSTINDTDYKKKYGLTDAPFILFVGRLNSIKGPDLLLQAFCNAKDELQPYHLIFVGPDDGMLAQLRQMAEMFDISDRVHFLGYLGGEDKSYFYRAAELLVIPSRKEAMSIVVLESGIVGTPVLLTDQCGFDEVERIGGGMVVPASVDGLKKGLLEILKDPDKLKSIGANLKKHVIDNYTWERIINKYIDLYHQVLTNKN</sequence>
<dbReference type="PANTHER" id="PTHR45947">
    <property type="entry name" value="SULFOQUINOVOSYL TRANSFERASE SQD2"/>
    <property type="match status" value="1"/>
</dbReference>
<protein>
    <submittedName>
        <fullName evidence="3">D-inositol 3-phosphate glycosyltransferase</fullName>
        <ecNumber evidence="3">2.4.1.250</ecNumber>
    </submittedName>
</protein>
<evidence type="ECO:0000259" key="1">
    <source>
        <dbReference type="Pfam" id="PF00534"/>
    </source>
</evidence>
<dbReference type="Pfam" id="PF00534">
    <property type="entry name" value="Glycos_transf_1"/>
    <property type="match status" value="1"/>
</dbReference>
<accession>A0A9E2BHG6</accession>
<dbReference type="Gene3D" id="3.40.50.2000">
    <property type="entry name" value="Glycogen Phosphorylase B"/>
    <property type="match status" value="2"/>
</dbReference>
<dbReference type="EC" id="2.4.1.250" evidence="3"/>